<dbReference type="Gene3D" id="1.10.150.130">
    <property type="match status" value="1"/>
</dbReference>
<dbReference type="InterPro" id="IPR013762">
    <property type="entry name" value="Integrase-like_cat_sf"/>
</dbReference>
<dbReference type="EMBL" id="QVLX01000002">
    <property type="protein sequence ID" value="RGE88928.1"/>
    <property type="molecule type" value="Genomic_DNA"/>
</dbReference>
<evidence type="ECO:0000256" key="3">
    <source>
        <dbReference type="ARBA" id="ARBA00022908"/>
    </source>
</evidence>
<evidence type="ECO:0000256" key="2">
    <source>
        <dbReference type="ARBA" id="ARBA00008857"/>
    </source>
</evidence>
<dbReference type="AlphaFoldDB" id="A0A3E3K4D3"/>
<evidence type="ECO:0000313" key="10">
    <source>
        <dbReference type="Proteomes" id="UP000261080"/>
    </source>
</evidence>
<dbReference type="PROSITE" id="PS51898">
    <property type="entry name" value="TYR_RECOMBINASE"/>
    <property type="match status" value="1"/>
</dbReference>
<dbReference type="Gene3D" id="1.10.443.10">
    <property type="entry name" value="Intergrase catalytic core"/>
    <property type="match status" value="1"/>
</dbReference>
<evidence type="ECO:0000313" key="9">
    <source>
        <dbReference type="EMBL" id="RGE88928.1"/>
    </source>
</evidence>
<feature type="domain" description="Core-binding (CB)" evidence="8">
    <location>
        <begin position="4"/>
        <end position="82"/>
    </location>
</feature>
<feature type="domain" description="Tyr recombinase" evidence="7">
    <location>
        <begin position="100"/>
        <end position="274"/>
    </location>
</feature>
<dbReference type="InterPro" id="IPR010998">
    <property type="entry name" value="Integrase_recombinase_N"/>
</dbReference>
<keyword evidence="10" id="KW-1185">Reference proteome</keyword>
<dbReference type="GO" id="GO:0015074">
    <property type="term" value="P:DNA integration"/>
    <property type="evidence" value="ECO:0007669"/>
    <property type="project" value="UniProtKB-KW"/>
</dbReference>
<dbReference type="Proteomes" id="UP000261080">
    <property type="component" value="Unassembled WGS sequence"/>
</dbReference>
<dbReference type="GO" id="GO:0003677">
    <property type="term" value="F:DNA binding"/>
    <property type="evidence" value="ECO:0007669"/>
    <property type="project" value="UniProtKB-UniRule"/>
</dbReference>
<dbReference type="InterPro" id="IPR011010">
    <property type="entry name" value="DNA_brk_join_enz"/>
</dbReference>
<evidence type="ECO:0000259" key="7">
    <source>
        <dbReference type="PROSITE" id="PS51898"/>
    </source>
</evidence>
<sequence length="279" mass="32634">MEKSVTGRSLRQFQTFLIQEEKSPATVQKYMRELQRLTVFLDGMKISKQKILEYRERLVEIYQPKTVNTKLSAVNAYLEFSGLSPCTVKLLKIQRQAFADEEKELSEQEYRRLLQAAKRRSNHRLYYVILTIGGTGIRVSELKFITVEALKNRKVQIHLKGKDRTILLPQKLRKKLNQYVKTQSIHQGPVFQTRSGKPLDRSNICHEMKEICQEADVDRKKVFPHNLRHLFARCFYAVEKNLALLADILGHSSIETTRIYVAEGARKHERILKKMHLII</sequence>
<dbReference type="InterPro" id="IPR004107">
    <property type="entry name" value="Integrase_SAM-like_N"/>
</dbReference>
<reference evidence="9 10" key="1">
    <citation type="submission" date="2018-08" db="EMBL/GenBank/DDBJ databases">
        <title>A genome reference for cultivated species of the human gut microbiota.</title>
        <authorList>
            <person name="Zou Y."/>
            <person name="Xue W."/>
            <person name="Luo G."/>
        </authorList>
    </citation>
    <scope>NUCLEOTIDE SEQUENCE [LARGE SCALE GENOMIC DNA]</scope>
    <source>
        <strain evidence="9 10">AF37-2AT</strain>
    </source>
</reference>
<evidence type="ECO:0000256" key="1">
    <source>
        <dbReference type="ARBA" id="ARBA00003283"/>
    </source>
</evidence>
<evidence type="ECO:0000256" key="4">
    <source>
        <dbReference type="ARBA" id="ARBA00023125"/>
    </source>
</evidence>
<dbReference type="InterPro" id="IPR050090">
    <property type="entry name" value="Tyrosine_recombinase_XerCD"/>
</dbReference>
<accession>A0A3E3K4D3</accession>
<dbReference type="InterPro" id="IPR044068">
    <property type="entry name" value="CB"/>
</dbReference>
<gene>
    <name evidence="9" type="ORF">DW016_05355</name>
</gene>
<dbReference type="PANTHER" id="PTHR30349">
    <property type="entry name" value="PHAGE INTEGRASE-RELATED"/>
    <property type="match status" value="1"/>
</dbReference>
<organism evidence="9 10">
    <name type="scientific">Sellimonas intestinalis</name>
    <dbReference type="NCBI Taxonomy" id="1653434"/>
    <lineage>
        <taxon>Bacteria</taxon>
        <taxon>Bacillati</taxon>
        <taxon>Bacillota</taxon>
        <taxon>Clostridia</taxon>
        <taxon>Lachnospirales</taxon>
        <taxon>Lachnospiraceae</taxon>
        <taxon>Sellimonas</taxon>
    </lineage>
</organism>
<dbReference type="OrthoDB" id="9801717at2"/>
<dbReference type="Pfam" id="PF00589">
    <property type="entry name" value="Phage_integrase"/>
    <property type="match status" value="1"/>
</dbReference>
<proteinExistence type="inferred from homology"/>
<evidence type="ECO:0000259" key="8">
    <source>
        <dbReference type="PROSITE" id="PS51900"/>
    </source>
</evidence>
<keyword evidence="5" id="KW-0233">DNA recombination</keyword>
<dbReference type="GO" id="GO:0006310">
    <property type="term" value="P:DNA recombination"/>
    <property type="evidence" value="ECO:0007669"/>
    <property type="project" value="UniProtKB-KW"/>
</dbReference>
<dbReference type="SUPFAM" id="SSF56349">
    <property type="entry name" value="DNA breaking-rejoining enzymes"/>
    <property type="match status" value="1"/>
</dbReference>
<dbReference type="Pfam" id="PF02899">
    <property type="entry name" value="Phage_int_SAM_1"/>
    <property type="match status" value="1"/>
</dbReference>
<dbReference type="RefSeq" id="WP_117493360.1">
    <property type="nucleotide sequence ID" value="NZ_BAABYU010000002.1"/>
</dbReference>
<keyword evidence="3" id="KW-0229">DNA integration</keyword>
<protein>
    <submittedName>
        <fullName evidence="9">Integrase</fullName>
    </submittedName>
</protein>
<name>A0A3E3K4D3_9FIRM</name>
<evidence type="ECO:0000256" key="5">
    <source>
        <dbReference type="ARBA" id="ARBA00023172"/>
    </source>
</evidence>
<dbReference type="InterPro" id="IPR002104">
    <property type="entry name" value="Integrase_catalytic"/>
</dbReference>
<keyword evidence="4 6" id="KW-0238">DNA-binding</keyword>
<dbReference type="PANTHER" id="PTHR30349:SF89">
    <property type="entry name" value="INTEGRASE_RECOMBINASE"/>
    <property type="match status" value="1"/>
</dbReference>
<comment type="caution">
    <text evidence="9">The sequence shown here is derived from an EMBL/GenBank/DDBJ whole genome shotgun (WGS) entry which is preliminary data.</text>
</comment>
<dbReference type="PROSITE" id="PS51900">
    <property type="entry name" value="CB"/>
    <property type="match status" value="1"/>
</dbReference>
<comment type="similarity">
    <text evidence="2">Belongs to the 'phage' integrase family.</text>
</comment>
<evidence type="ECO:0000256" key="6">
    <source>
        <dbReference type="PROSITE-ProRule" id="PRU01248"/>
    </source>
</evidence>
<comment type="function">
    <text evidence="1">Site-specific tyrosine recombinase, which acts by catalyzing the cutting and rejoining of the recombining DNA molecules.</text>
</comment>